<evidence type="ECO:0000256" key="5">
    <source>
        <dbReference type="SAM" id="MobiDB-lite"/>
    </source>
</evidence>
<feature type="region of interest" description="Disordered" evidence="5">
    <location>
        <begin position="333"/>
        <end position="516"/>
    </location>
</feature>
<proteinExistence type="predicted"/>
<dbReference type="Pfam" id="PF00400">
    <property type="entry name" value="WD40"/>
    <property type="match status" value="5"/>
</dbReference>
<evidence type="ECO:0000313" key="6">
    <source>
        <dbReference type="EMBL" id="KAL2649686.1"/>
    </source>
</evidence>
<feature type="compositionally biased region" description="Basic residues" evidence="5">
    <location>
        <begin position="439"/>
        <end position="448"/>
    </location>
</feature>
<dbReference type="Gene3D" id="2.130.10.10">
    <property type="entry name" value="YVTN repeat-like/Quinoprotein amine dehydrogenase"/>
    <property type="match status" value="2"/>
</dbReference>
<dbReference type="InterPro" id="IPR051959">
    <property type="entry name" value="PAK1-Kinase_Regulator"/>
</dbReference>
<feature type="compositionally biased region" description="Basic residues" evidence="5">
    <location>
        <begin position="384"/>
        <end position="393"/>
    </location>
</feature>
<dbReference type="InterPro" id="IPR019775">
    <property type="entry name" value="WD40_repeat_CS"/>
</dbReference>
<dbReference type="AlphaFoldDB" id="A0ABD1ZGD4"/>
<dbReference type="GO" id="GO:0042254">
    <property type="term" value="P:ribosome biogenesis"/>
    <property type="evidence" value="ECO:0007669"/>
    <property type="project" value="UniProtKB-KW"/>
</dbReference>
<evidence type="ECO:0000256" key="4">
    <source>
        <dbReference type="PROSITE-ProRule" id="PRU00221"/>
    </source>
</evidence>
<keyword evidence="2 4" id="KW-0853">WD repeat</keyword>
<feature type="repeat" description="WD" evidence="4">
    <location>
        <begin position="201"/>
        <end position="241"/>
    </location>
</feature>
<dbReference type="CDD" id="cd00200">
    <property type="entry name" value="WD40"/>
    <property type="match status" value="1"/>
</dbReference>
<dbReference type="EMBL" id="JBHFFA010000001">
    <property type="protein sequence ID" value="KAL2649686.1"/>
    <property type="molecule type" value="Genomic_DNA"/>
</dbReference>
<dbReference type="PROSITE" id="PS50082">
    <property type="entry name" value="WD_REPEATS_2"/>
    <property type="match status" value="4"/>
</dbReference>
<evidence type="ECO:0000256" key="2">
    <source>
        <dbReference type="ARBA" id="ARBA00022574"/>
    </source>
</evidence>
<dbReference type="PROSITE" id="PS00678">
    <property type="entry name" value="WD_REPEATS_1"/>
    <property type="match status" value="2"/>
</dbReference>
<feature type="compositionally biased region" description="Basic and acidic residues" evidence="5">
    <location>
        <begin position="354"/>
        <end position="369"/>
    </location>
</feature>
<dbReference type="PANTHER" id="PTHR44675">
    <property type="entry name" value="PAK1 INTERACTING PROTEIN 1"/>
    <property type="match status" value="1"/>
</dbReference>
<organism evidence="6 7">
    <name type="scientific">Riccia fluitans</name>
    <dbReference type="NCBI Taxonomy" id="41844"/>
    <lineage>
        <taxon>Eukaryota</taxon>
        <taxon>Viridiplantae</taxon>
        <taxon>Streptophyta</taxon>
        <taxon>Embryophyta</taxon>
        <taxon>Marchantiophyta</taxon>
        <taxon>Marchantiopsida</taxon>
        <taxon>Marchantiidae</taxon>
        <taxon>Marchantiales</taxon>
        <taxon>Ricciaceae</taxon>
        <taxon>Riccia</taxon>
    </lineage>
</organism>
<name>A0ABD1ZGD4_9MARC</name>
<dbReference type="SUPFAM" id="SSF50978">
    <property type="entry name" value="WD40 repeat-like"/>
    <property type="match status" value="1"/>
</dbReference>
<keyword evidence="1" id="KW-0690">Ribosome biogenesis</keyword>
<comment type="caution">
    <text evidence="6">The sequence shown here is derived from an EMBL/GenBank/DDBJ whole genome shotgun (WGS) entry which is preliminary data.</text>
</comment>
<evidence type="ECO:0000313" key="7">
    <source>
        <dbReference type="Proteomes" id="UP001605036"/>
    </source>
</evidence>
<dbReference type="PANTHER" id="PTHR44675:SF1">
    <property type="entry name" value="P21-ACTIVATED PROTEIN KINASE-INTERACTING PROTEIN 1"/>
    <property type="match status" value="1"/>
</dbReference>
<sequence>MKLIAGSYERFLWGWKVQEKEKKLQLQFSYPAHLGPVKCIAACGTVVATGGADDTIKVFDVGAQKDMGSLYQHQGAVTCLDFLKPSVSPLNRPTHLFSGSEDGTICIWDTDSWVHLKTMKSHKTAVNSLSVHNSGKVALSVEKDGHLKMWNLLKGRCTFTTKLSSEATWVKFAPHSGETYSAVKEEKLEIYNVETGQLLHIFDNEKRVLCIAQNQDDMIFTGGEDSIIRCWDTRSGKLTLRVPKAHSNRIRGVALLNSGQGAVESGEIPQFISSASSDGSVRVWDTRMVQSRQEGAAPEPAFETSTKARITCLVACGSMRKAASTTLVRREDAEAAAKDMSQDNQVTQPKSRKLAADSSKKSDRSEKNKSTTSVTVENVINEGRKKRKKRKKAGSSTLAGATYGEVATEGKSQENPNRSEKAVKSVSSVKVENVPSEGRKKKKRRKKASSSSLVNTQGDEGAAQDESKENGNAQPVPKHSSASGKDVKWVPSGSVETVSNEERKNAKRTKSKKTVSSDLVLKTTNLENVDLDKEMFEGQSMSVHKKRFLEGLQITALEHGMTVKESDVDSIASRYLDTLRALKAGRREP</sequence>
<gene>
    <name evidence="6" type="ORF">R1flu_017814</name>
</gene>
<dbReference type="InterPro" id="IPR015943">
    <property type="entry name" value="WD40/YVTN_repeat-like_dom_sf"/>
</dbReference>
<reference evidence="6 7" key="1">
    <citation type="submission" date="2024-09" db="EMBL/GenBank/DDBJ databases">
        <title>Chromosome-scale assembly of Riccia fluitans.</title>
        <authorList>
            <person name="Paukszto L."/>
            <person name="Sawicki J."/>
            <person name="Karawczyk K."/>
            <person name="Piernik-Szablinska J."/>
            <person name="Szczecinska M."/>
            <person name="Mazdziarz M."/>
        </authorList>
    </citation>
    <scope>NUCLEOTIDE SEQUENCE [LARGE SCALE GENOMIC DNA]</scope>
    <source>
        <strain evidence="6">Rf_01</strain>
        <tissue evidence="6">Aerial parts of the thallus</tissue>
    </source>
</reference>
<dbReference type="Proteomes" id="UP001605036">
    <property type="component" value="Unassembled WGS sequence"/>
</dbReference>
<feature type="compositionally biased region" description="Low complexity" evidence="5">
    <location>
        <begin position="424"/>
        <end position="436"/>
    </location>
</feature>
<dbReference type="InterPro" id="IPR001680">
    <property type="entry name" value="WD40_rpt"/>
</dbReference>
<evidence type="ECO:0000256" key="3">
    <source>
        <dbReference type="ARBA" id="ARBA00022737"/>
    </source>
</evidence>
<dbReference type="PROSITE" id="PS50294">
    <property type="entry name" value="WD_REPEATS_REGION"/>
    <property type="match status" value="1"/>
</dbReference>
<feature type="repeat" description="WD" evidence="4">
    <location>
        <begin position="70"/>
        <end position="118"/>
    </location>
</feature>
<keyword evidence="7" id="KW-1185">Reference proteome</keyword>
<feature type="repeat" description="WD" evidence="4">
    <location>
        <begin position="119"/>
        <end position="160"/>
    </location>
</feature>
<dbReference type="InterPro" id="IPR036322">
    <property type="entry name" value="WD40_repeat_dom_sf"/>
</dbReference>
<dbReference type="PRINTS" id="PR00320">
    <property type="entry name" value="GPROTEINBRPT"/>
</dbReference>
<protein>
    <submittedName>
        <fullName evidence="6">Uncharacterized protein</fullName>
    </submittedName>
</protein>
<dbReference type="SMART" id="SM00320">
    <property type="entry name" value="WD40"/>
    <property type="match status" value="5"/>
</dbReference>
<keyword evidence="3" id="KW-0677">Repeat</keyword>
<dbReference type="InterPro" id="IPR020472">
    <property type="entry name" value="WD40_PAC1"/>
</dbReference>
<feature type="repeat" description="WD" evidence="4">
    <location>
        <begin position="270"/>
        <end position="294"/>
    </location>
</feature>
<evidence type="ECO:0000256" key="1">
    <source>
        <dbReference type="ARBA" id="ARBA00022517"/>
    </source>
</evidence>
<accession>A0ABD1ZGD4</accession>